<sequence>MKKSPIKRTPTKQPTSWWVVFGAMWLSLGLGAALLTEVRTGPFVAAVSALGLYVLLTVIVPRQWHKRQSRLPELAVEKEIVLDDPRQALLVEANQQTQMIHQAINQVPFGLRRTLHALVRHSLVIIDATANAPEKLNHVLRFFTYYLPATANLVSDRLKLEVHAGQARLSEIDNTLVRLEAAFANFEHVVLTPDLDSVDMDMALLDKALKDELESR</sequence>
<accession>A0ABQ4PXT8</accession>
<evidence type="ECO:0008006" key="4">
    <source>
        <dbReference type="Google" id="ProtNLM"/>
    </source>
</evidence>
<organism evidence="2 3">
    <name type="scientific">Candidatus Phycosocius spiralis</name>
    <dbReference type="NCBI Taxonomy" id="2815099"/>
    <lineage>
        <taxon>Bacteria</taxon>
        <taxon>Pseudomonadati</taxon>
        <taxon>Pseudomonadota</taxon>
        <taxon>Alphaproteobacteria</taxon>
        <taxon>Caulobacterales</taxon>
        <taxon>Caulobacterales incertae sedis</taxon>
        <taxon>Candidatus Phycosocius</taxon>
    </lineage>
</organism>
<dbReference type="InterPro" id="IPR018770">
    <property type="entry name" value="ChloroindolylP_hydrolase"/>
</dbReference>
<evidence type="ECO:0000313" key="2">
    <source>
        <dbReference type="EMBL" id="GIU67827.1"/>
    </source>
</evidence>
<dbReference type="EMBL" id="BPFZ01000014">
    <property type="protein sequence ID" value="GIU67827.1"/>
    <property type="molecule type" value="Genomic_DNA"/>
</dbReference>
<feature type="transmembrane region" description="Helical" evidence="1">
    <location>
        <begin position="16"/>
        <end position="35"/>
    </location>
</feature>
<evidence type="ECO:0000313" key="3">
    <source>
        <dbReference type="Proteomes" id="UP001161064"/>
    </source>
</evidence>
<proteinExistence type="predicted"/>
<evidence type="ECO:0000256" key="1">
    <source>
        <dbReference type="SAM" id="Phobius"/>
    </source>
</evidence>
<dbReference type="RefSeq" id="WP_284360991.1">
    <property type="nucleotide sequence ID" value="NZ_BPFZ01000014.1"/>
</dbReference>
<dbReference type="Proteomes" id="UP001161064">
    <property type="component" value="Unassembled WGS sequence"/>
</dbReference>
<keyword evidence="1" id="KW-0472">Membrane</keyword>
<keyword evidence="3" id="KW-1185">Reference proteome</keyword>
<reference evidence="2" key="1">
    <citation type="submission" date="2021-05" db="EMBL/GenBank/DDBJ databases">
        <authorList>
            <person name="Tanabe Y."/>
        </authorList>
    </citation>
    <scope>NUCLEOTIDE SEQUENCE</scope>
    <source>
        <strain evidence="2">BOTRYCO-1</strain>
    </source>
</reference>
<protein>
    <recommendedName>
        <fullName evidence="4">5-bromo-4-chloroindolyl phosphate hydrolase</fullName>
    </recommendedName>
</protein>
<keyword evidence="1" id="KW-1133">Transmembrane helix</keyword>
<reference evidence="2" key="2">
    <citation type="journal article" date="2023" name="ISME Commun">
        <title>Characterization of a bloom-associated alphaproteobacterial lineage, 'Candidatus Phycosocius': insights into freshwater algal-bacterial interactions.</title>
        <authorList>
            <person name="Tanabe Y."/>
            <person name="Yamaguchi H."/>
            <person name="Yoshida M."/>
            <person name="Kai A."/>
            <person name="Okazaki Y."/>
        </authorList>
    </citation>
    <scope>NUCLEOTIDE SEQUENCE</scope>
    <source>
        <strain evidence="2">BOTRYCO-1</strain>
    </source>
</reference>
<keyword evidence="1" id="KW-0812">Transmembrane</keyword>
<dbReference type="Pfam" id="PF10112">
    <property type="entry name" value="Halogen_Hydrol"/>
    <property type="match status" value="1"/>
</dbReference>
<comment type="caution">
    <text evidence="2">The sequence shown here is derived from an EMBL/GenBank/DDBJ whole genome shotgun (WGS) entry which is preliminary data.</text>
</comment>
<name>A0ABQ4PXT8_9PROT</name>
<feature type="transmembrane region" description="Helical" evidence="1">
    <location>
        <begin position="41"/>
        <end position="60"/>
    </location>
</feature>
<gene>
    <name evidence="2" type="ORF">PsB1_1981</name>
</gene>